<dbReference type="GO" id="GO:1990180">
    <property type="term" value="P:mitochondrial tRNA 3'-end processing"/>
    <property type="evidence" value="ECO:0007669"/>
    <property type="project" value="TreeGrafter"/>
</dbReference>
<keyword evidence="15" id="KW-1185">Reference proteome</keyword>
<evidence type="ECO:0000256" key="9">
    <source>
        <dbReference type="ARBA" id="ARBA00022759"/>
    </source>
</evidence>
<keyword evidence="10" id="KW-0378">Hydrolase</keyword>
<comment type="cofactor">
    <cofactor evidence="2">
        <name>Zn(2+)</name>
        <dbReference type="ChEBI" id="CHEBI:29105"/>
    </cofactor>
</comment>
<evidence type="ECO:0000256" key="3">
    <source>
        <dbReference type="ARBA" id="ARBA00007823"/>
    </source>
</evidence>
<evidence type="ECO:0000256" key="12">
    <source>
        <dbReference type="SAM" id="MobiDB-lite"/>
    </source>
</evidence>
<comment type="caution">
    <text evidence="14">The sequence shown here is derived from an EMBL/GenBank/DDBJ whole genome shotgun (WGS) entry which is preliminary data.</text>
</comment>
<dbReference type="SUPFAM" id="SSF56281">
    <property type="entry name" value="Metallo-hydrolase/oxidoreductase"/>
    <property type="match status" value="2"/>
</dbReference>
<dbReference type="InterPro" id="IPR027794">
    <property type="entry name" value="tRNase_Z_dom"/>
</dbReference>
<organism evidence="14 15">
    <name type="scientific">Taxus chinensis</name>
    <name type="common">Chinese yew</name>
    <name type="synonym">Taxus wallichiana var. chinensis</name>
    <dbReference type="NCBI Taxonomy" id="29808"/>
    <lineage>
        <taxon>Eukaryota</taxon>
        <taxon>Viridiplantae</taxon>
        <taxon>Streptophyta</taxon>
        <taxon>Embryophyta</taxon>
        <taxon>Tracheophyta</taxon>
        <taxon>Spermatophyta</taxon>
        <taxon>Pinopsida</taxon>
        <taxon>Pinidae</taxon>
        <taxon>Conifers II</taxon>
        <taxon>Cupressales</taxon>
        <taxon>Taxaceae</taxon>
        <taxon>Taxus</taxon>
    </lineage>
</organism>
<dbReference type="Gene3D" id="3.60.15.10">
    <property type="entry name" value="Ribonuclease Z/Hydroxyacylglutathione hydrolase-like"/>
    <property type="match status" value="2"/>
</dbReference>
<proteinExistence type="inferred from homology"/>
<keyword evidence="9" id="KW-0255">Endonuclease</keyword>
<dbReference type="InterPro" id="IPR036866">
    <property type="entry name" value="RibonucZ/Hydroxyglut_hydro"/>
</dbReference>
<dbReference type="Proteomes" id="UP000824469">
    <property type="component" value="Unassembled WGS sequence"/>
</dbReference>
<dbReference type="GO" id="GO:0046872">
    <property type="term" value="F:metal ion binding"/>
    <property type="evidence" value="ECO:0007669"/>
    <property type="project" value="UniProtKB-KW"/>
</dbReference>
<dbReference type="CDD" id="cd07718">
    <property type="entry name" value="RNaseZ_ELAC1_ELAC2-C-term-like_MBL-fold"/>
    <property type="match status" value="1"/>
</dbReference>
<evidence type="ECO:0000256" key="4">
    <source>
        <dbReference type="ARBA" id="ARBA00011738"/>
    </source>
</evidence>
<evidence type="ECO:0000259" key="13">
    <source>
        <dbReference type="Pfam" id="PF13691"/>
    </source>
</evidence>
<comment type="subunit">
    <text evidence="4">Homodimer.</text>
</comment>
<dbReference type="GO" id="GO:0005739">
    <property type="term" value="C:mitochondrion"/>
    <property type="evidence" value="ECO:0007669"/>
    <property type="project" value="TreeGrafter"/>
</dbReference>
<dbReference type="Pfam" id="PF13691">
    <property type="entry name" value="Lactamase_B_4"/>
    <property type="match status" value="1"/>
</dbReference>
<gene>
    <name evidence="14" type="ORF">KI387_013019</name>
</gene>
<reference evidence="14 15" key="1">
    <citation type="journal article" date="2021" name="Nat. Plants">
        <title>The Taxus genome provides insights into paclitaxel biosynthesis.</title>
        <authorList>
            <person name="Xiong X."/>
            <person name="Gou J."/>
            <person name="Liao Q."/>
            <person name="Li Y."/>
            <person name="Zhou Q."/>
            <person name="Bi G."/>
            <person name="Li C."/>
            <person name="Du R."/>
            <person name="Wang X."/>
            <person name="Sun T."/>
            <person name="Guo L."/>
            <person name="Liang H."/>
            <person name="Lu P."/>
            <person name="Wu Y."/>
            <person name="Zhang Z."/>
            <person name="Ro D.K."/>
            <person name="Shang Y."/>
            <person name="Huang S."/>
            <person name="Yan J."/>
        </authorList>
    </citation>
    <scope>NUCLEOTIDE SEQUENCE [LARGE SCALE GENOMIC DNA]</scope>
    <source>
        <strain evidence="14">Ta-2019</strain>
    </source>
</reference>
<evidence type="ECO:0000256" key="2">
    <source>
        <dbReference type="ARBA" id="ARBA00001947"/>
    </source>
</evidence>
<dbReference type="InterPro" id="IPR047151">
    <property type="entry name" value="RNZ2-like"/>
</dbReference>
<protein>
    <recommendedName>
        <fullName evidence="5">ribonuclease Z</fullName>
        <ecNumber evidence="5">3.1.26.11</ecNumber>
    </recommendedName>
</protein>
<dbReference type="GO" id="GO:0042781">
    <property type="term" value="F:3'-tRNA processing endoribonuclease activity"/>
    <property type="evidence" value="ECO:0007669"/>
    <property type="project" value="UniProtKB-EC"/>
</dbReference>
<feature type="compositionally biased region" description="Basic and acidic residues" evidence="12">
    <location>
        <begin position="71"/>
        <end position="100"/>
    </location>
</feature>
<dbReference type="EC" id="3.1.26.11" evidence="5"/>
<name>A0AA38FH74_TAXCH</name>
<evidence type="ECO:0000256" key="5">
    <source>
        <dbReference type="ARBA" id="ARBA00012477"/>
    </source>
</evidence>
<feature type="domain" description="tRNase Z endonuclease" evidence="13">
    <location>
        <begin position="129"/>
        <end position="185"/>
    </location>
</feature>
<accession>A0AA38FH74</accession>
<dbReference type="HAMAP" id="MF_01818">
    <property type="entry name" value="RNase_Z_BN"/>
    <property type="match status" value="1"/>
</dbReference>
<dbReference type="AlphaFoldDB" id="A0AA38FH74"/>
<evidence type="ECO:0000256" key="6">
    <source>
        <dbReference type="ARBA" id="ARBA00022694"/>
    </source>
</evidence>
<dbReference type="Pfam" id="PF23023">
    <property type="entry name" value="Anti-Pycsar_Apyc1"/>
    <property type="match status" value="1"/>
</dbReference>
<dbReference type="OMA" id="INYICQL"/>
<keyword evidence="8" id="KW-0479">Metal-binding</keyword>
<feature type="region of interest" description="Disordered" evidence="12">
    <location>
        <begin position="69"/>
        <end position="100"/>
    </location>
</feature>
<comment type="similarity">
    <text evidence="3">Belongs to the RNase Z family.</text>
</comment>
<dbReference type="InterPro" id="IPR013471">
    <property type="entry name" value="RNase_Z/BN"/>
</dbReference>
<sequence length="1053" mass="115855">MIRLNLKLLYSAVRSASLQNPTTFTSLKSLLKSRTKLVLQNPKTRPALSIAAATGGRRSRPLKQYRRGISTRKEGSTSVKRESSAMEEEGYNKKRMDGLDKAGPKQVKLKTRNINPVNTIAYVQILGTGMDTHDTSPSVLLFFDHQRFIFNVGEGMQRFFTEHKLKISRLDHIFLTRVCSETAGGLPGLLLTMAGIGDDGMTVNIWGPSDLEYLLGAMRLFIPNSAVVHTHSFGPGHASEGSAAPHNGSRTTNPIVLFKDEIVQISAVLLLPSGLGRCYHESEDGIGVSEGTDTNVAESTLLDPKRPRLGSETASKIAEPTLKVQASYKPGDISVVYICELPDIKGKFDPSKARALGLKPGPKYRELQLGKSVRSDTGDTMVHPSDVLGPSSPGPIVLFVDCPTISHFPDLLSAPALSQFFTGVDDGAGKVQKRVNCFVHLSPSSVTKCSEYGEWMSKFVGAQHIMAGHEVKNTKYPILKSSARLSTRLNFLCPQLFPVPGYRSPGVANTLEVASAQTNQDEGRMVHGSVLSDNLLKFHLRPYARLGLDQSSVPSLPTASDLIDELLSEIPEIVDASKQIFQLWNSVPAEQNENPEHIEPQASAFVEEPWIAEGTIISESEFNVTSNGDAQKESQFKLPVRVNCCKSTEEIPKCLDGRSRDEMEIVFLGTGSAQPSKYRNVSSIFINLFRHGGILLDCGEGTLAQLKRRFGLSGADDVIKSLKCIWISHIHADHHTGLSRILSVRKQLLKNRPHESLLVIGPKQLKRFLNAYSRVEDLNMQFLDCRQTMKASIDVYEKISADMQDDVGRGEQCLMHSGDSSGFNQENSIVSNLISFKSENKGVPNFMQSQMQSYGPRPGVQDGTVLDFTGLHKLKKVLSEAGIEVLNSIPVVHCREAFGVVLQAIRRKNNADEIVPGWKLVYSGDTRPCKDLRDAACGATVLIHEATFDDSMPEEAISKNHSLTKEAIDVGASAGAYRIILTHFSQRYPKIPVFDESYTDRTCIAFDLMTVNLADLPFVPKINPYLKILFKNEMVAEEGCENDDMIEDTAVTL</sequence>
<dbReference type="EMBL" id="JAHRHJ020000009">
    <property type="protein sequence ID" value="KAH9301436.1"/>
    <property type="molecule type" value="Genomic_DNA"/>
</dbReference>
<dbReference type="PANTHER" id="PTHR12553:SF49">
    <property type="entry name" value="ZINC PHOSPHODIESTERASE ELAC PROTEIN 2"/>
    <property type="match status" value="1"/>
</dbReference>
<comment type="catalytic activity">
    <reaction evidence="1">
        <text>Endonucleolytic cleavage of RNA, removing extra 3' nucleotides from tRNA precursor, generating 3' termini of tRNAs. A 3'-hydroxy group is left at the tRNA terminus and a 5'-phosphoryl group is left at the trailer molecule.</text>
        <dbReference type="EC" id="3.1.26.11"/>
    </reaction>
</comment>
<keyword evidence="7" id="KW-0540">Nuclease</keyword>
<dbReference type="PANTHER" id="PTHR12553">
    <property type="entry name" value="ZINC PHOSPHODIESTERASE ELAC PROTEIN 2"/>
    <property type="match status" value="1"/>
</dbReference>
<evidence type="ECO:0000313" key="14">
    <source>
        <dbReference type="EMBL" id="KAH9301436.1"/>
    </source>
</evidence>
<evidence type="ECO:0000256" key="7">
    <source>
        <dbReference type="ARBA" id="ARBA00022722"/>
    </source>
</evidence>
<evidence type="ECO:0000256" key="1">
    <source>
        <dbReference type="ARBA" id="ARBA00000402"/>
    </source>
</evidence>
<keyword evidence="11" id="KW-0862">Zinc</keyword>
<evidence type="ECO:0000256" key="10">
    <source>
        <dbReference type="ARBA" id="ARBA00022801"/>
    </source>
</evidence>
<evidence type="ECO:0000256" key="11">
    <source>
        <dbReference type="ARBA" id="ARBA00022833"/>
    </source>
</evidence>
<evidence type="ECO:0000313" key="15">
    <source>
        <dbReference type="Proteomes" id="UP000824469"/>
    </source>
</evidence>
<evidence type="ECO:0000256" key="8">
    <source>
        <dbReference type="ARBA" id="ARBA00022723"/>
    </source>
</evidence>
<keyword evidence="6" id="KW-0819">tRNA processing</keyword>